<dbReference type="KEGG" id="mha:HF1_03670"/>
<dbReference type="AlphaFoldDB" id="E8ZGV4"/>
<name>E8ZGV4_MYCHL</name>
<evidence type="ECO:0000313" key="1">
    <source>
        <dbReference type="EMBL" id="CBY92375.1"/>
    </source>
</evidence>
<protein>
    <submittedName>
        <fullName evidence="1">Uncharacterized protein</fullName>
    </submittedName>
</protein>
<accession>E8ZGV4</accession>
<evidence type="ECO:0000313" key="2">
    <source>
        <dbReference type="Proteomes" id="UP000008637"/>
    </source>
</evidence>
<proteinExistence type="predicted"/>
<dbReference type="Proteomes" id="UP000008637">
    <property type="component" value="Chromosome"/>
</dbReference>
<reference evidence="1 2" key="1">
    <citation type="journal article" date="2011" name="J. Bacteriol.">
        <title>Complete genome sequence of Mycoplasma haemofelis, a hemotropic mycoplasma.</title>
        <authorList>
            <person name="Barker E.N."/>
            <person name="Helps C.R."/>
            <person name="Peters I.R."/>
            <person name="Darby A.C."/>
            <person name="Radford A.D."/>
            <person name="Tasker S."/>
        </authorList>
    </citation>
    <scope>NUCLEOTIDE SEQUENCE [LARGE SCALE GENOMIC DNA]</scope>
    <source>
        <strain evidence="1 2">Langford 1</strain>
    </source>
</reference>
<dbReference type="EMBL" id="FR773153">
    <property type="protein sequence ID" value="CBY92375.1"/>
    <property type="molecule type" value="Genomic_DNA"/>
</dbReference>
<dbReference type="OrthoDB" id="9824919at2"/>
<gene>
    <name evidence="1" type="ordered locus">HF1_03670</name>
</gene>
<sequence length="207" mass="22958">MSKLIPALGVLGAGGATGLGIAISNSLSSGETIKDKLSQEGFSILGENRSEWGEILKSYKDNKNTWKFKKEHSGISDEIQTESSLKQACKAILKLDSSISEIYKSATKWCVVPRKAEEFVSGLLDVNESNTNDTEAWKHNVDGYKATKKKDEDKYEWSDVTFSGSEDTKNLKVGCKTRRGKLTYDVEFDSAINELKKWCLAKKTQEG</sequence>
<organism evidence="1 2">
    <name type="scientific">Mycoplasma haemofelis (strain Langford 1)</name>
    <name type="common">Haemobartonella felis</name>
    <dbReference type="NCBI Taxonomy" id="941640"/>
    <lineage>
        <taxon>Bacteria</taxon>
        <taxon>Bacillati</taxon>
        <taxon>Mycoplasmatota</taxon>
        <taxon>Mollicutes</taxon>
        <taxon>Mycoplasmataceae</taxon>
        <taxon>Mycoplasma</taxon>
    </lineage>
</organism>
<keyword evidence="2" id="KW-1185">Reference proteome</keyword>
<dbReference type="HOGENOM" id="CLU_098620_3_0_14"/>